<feature type="region of interest" description="Disordered" evidence="1">
    <location>
        <begin position="480"/>
        <end position="501"/>
    </location>
</feature>
<feature type="region of interest" description="Disordered" evidence="1">
    <location>
        <begin position="426"/>
        <end position="446"/>
    </location>
</feature>
<reference evidence="2" key="1">
    <citation type="submission" date="2014-05" db="EMBL/GenBank/DDBJ databases">
        <title>The genome and life-stage specific transcriptomes of Globodera pallida elucidate key aspects of plant parasitism by a cyst nematode.</title>
        <authorList>
            <person name="Cotton J.A."/>
            <person name="Lilley C.J."/>
            <person name="Jones L.M."/>
            <person name="Kikuchi T."/>
            <person name="Reid A.J."/>
            <person name="Thorpe P."/>
            <person name="Tsai I.J."/>
            <person name="Beasley H."/>
            <person name="Blok V."/>
            <person name="Cock P.J.A."/>
            <person name="Van den Akker S.E."/>
            <person name="Holroyd N."/>
            <person name="Hunt M."/>
            <person name="Mantelin S."/>
            <person name="Naghra H."/>
            <person name="Pain A."/>
            <person name="Palomares-Rius J.E."/>
            <person name="Zarowiecki M."/>
            <person name="Berriman M."/>
            <person name="Jones J.T."/>
            <person name="Urwin P.E."/>
        </authorList>
    </citation>
    <scope>NUCLEOTIDE SEQUENCE [LARGE SCALE GENOMIC DNA]</scope>
    <source>
        <strain evidence="2">Lindley</strain>
    </source>
</reference>
<dbReference type="Proteomes" id="UP000050741">
    <property type="component" value="Unassembled WGS sequence"/>
</dbReference>
<accession>A0A183BMU2</accession>
<evidence type="ECO:0000313" key="2">
    <source>
        <dbReference type="Proteomes" id="UP000050741"/>
    </source>
</evidence>
<proteinExistence type="predicted"/>
<name>A0A183BMU2_GLOPA</name>
<reference evidence="3" key="2">
    <citation type="submission" date="2016-06" db="UniProtKB">
        <authorList>
            <consortium name="WormBaseParasite"/>
        </authorList>
    </citation>
    <scope>IDENTIFICATION</scope>
</reference>
<feature type="compositionally biased region" description="Basic and acidic residues" evidence="1">
    <location>
        <begin position="214"/>
        <end position="252"/>
    </location>
</feature>
<feature type="region of interest" description="Disordered" evidence="1">
    <location>
        <begin position="1"/>
        <end position="104"/>
    </location>
</feature>
<evidence type="ECO:0000313" key="3">
    <source>
        <dbReference type="WBParaSite" id="GPLIN_000192700"/>
    </source>
</evidence>
<feature type="compositionally biased region" description="Gly residues" evidence="1">
    <location>
        <begin position="1"/>
        <end position="10"/>
    </location>
</feature>
<organism evidence="2 3">
    <name type="scientific">Globodera pallida</name>
    <name type="common">Potato cyst nematode worm</name>
    <name type="synonym">Heterodera pallida</name>
    <dbReference type="NCBI Taxonomy" id="36090"/>
    <lineage>
        <taxon>Eukaryota</taxon>
        <taxon>Metazoa</taxon>
        <taxon>Ecdysozoa</taxon>
        <taxon>Nematoda</taxon>
        <taxon>Chromadorea</taxon>
        <taxon>Rhabditida</taxon>
        <taxon>Tylenchina</taxon>
        <taxon>Tylenchomorpha</taxon>
        <taxon>Tylenchoidea</taxon>
        <taxon>Heteroderidae</taxon>
        <taxon>Heteroderinae</taxon>
        <taxon>Globodera</taxon>
    </lineage>
</organism>
<feature type="compositionally biased region" description="Polar residues" evidence="1">
    <location>
        <begin position="356"/>
        <end position="369"/>
    </location>
</feature>
<feature type="compositionally biased region" description="Acidic residues" evidence="1">
    <location>
        <begin position="330"/>
        <end position="346"/>
    </location>
</feature>
<keyword evidence="2" id="KW-1185">Reference proteome</keyword>
<feature type="compositionally biased region" description="Polar residues" evidence="1">
    <location>
        <begin position="17"/>
        <end position="32"/>
    </location>
</feature>
<dbReference type="WBParaSite" id="GPLIN_000192700">
    <property type="protein sequence ID" value="GPLIN_000192700"/>
    <property type="gene ID" value="GPLIN_000192700"/>
</dbReference>
<sequence length="501" mass="55177">MSGRGRGGGFVPKKRLNISNQIGINESQQMTAIIQKDEQPKKDMQKDEQSKKDIQKDEQSKKDIQKDELPKKEESKESLEKQPAERLQQQHPPPPIVHHNQKEHHHIVARKQPVVCFYCKYEGHMLADCEKRMHMEAKKKAAQIVPRVVNYTFRRTTSQERSGGVGAVSAVTVSPNENSSFDVFTKPYEGGQSEDDDVATGEDDEEKENDVNEEEKKNAEEERGKDGGKEEQKDEEGTGDEHHRQQKQEQPLKDVVAAGLVNDGQQEQHQRKKATTASSKKPLVVVPLPVPVSTVKAQVQLRSKLLSSNSAGGSPAATSPVVVNPRSESSEEEDDEEVVETPEEDNGSCGEEVGGQSKTIVTSSATASEETAPPKTEGTEGLEKLVQKLNMDEVDTQDEHLQPEKGGGEDELETVSVKVDGCVEFDSDSSSYYDCSDGEGGGDGRRLKRIVEEDEYYGEHGALLDLEDDEPAVVGLAAEAVDTKNEGEEPQQEEGAETDSY</sequence>
<feature type="region of interest" description="Disordered" evidence="1">
    <location>
        <begin position="306"/>
        <end position="381"/>
    </location>
</feature>
<feature type="region of interest" description="Disordered" evidence="1">
    <location>
        <begin position="156"/>
        <end position="292"/>
    </location>
</feature>
<feature type="compositionally biased region" description="Basic and acidic residues" evidence="1">
    <location>
        <begin position="35"/>
        <end position="84"/>
    </location>
</feature>
<evidence type="ECO:0000256" key="1">
    <source>
        <dbReference type="SAM" id="MobiDB-lite"/>
    </source>
</evidence>
<protein>
    <submittedName>
        <fullName evidence="3">CCHC-type domain-containing protein</fullName>
    </submittedName>
</protein>
<dbReference type="AlphaFoldDB" id="A0A183BMU2"/>
<feature type="compositionally biased region" description="Acidic residues" evidence="1">
    <location>
        <begin position="488"/>
        <end position="501"/>
    </location>
</feature>
<feature type="compositionally biased region" description="Acidic residues" evidence="1">
    <location>
        <begin position="192"/>
        <end position="213"/>
    </location>
</feature>